<dbReference type="InterPro" id="IPR040974">
    <property type="entry name" value="Fn3_PAP"/>
</dbReference>
<evidence type="ECO:0000259" key="7">
    <source>
        <dbReference type="Pfam" id="PF14008"/>
    </source>
</evidence>
<keyword evidence="10" id="KW-1185">Reference proteome</keyword>
<dbReference type="GO" id="GO:0046872">
    <property type="term" value="F:metal ion binding"/>
    <property type="evidence" value="ECO:0007669"/>
    <property type="project" value="InterPro"/>
</dbReference>
<dbReference type="SUPFAM" id="SSF56300">
    <property type="entry name" value="Metallo-dependent phosphatases"/>
    <property type="match status" value="1"/>
</dbReference>
<evidence type="ECO:0000259" key="8">
    <source>
        <dbReference type="Pfam" id="PF17808"/>
    </source>
</evidence>
<dbReference type="PANTHER" id="PTHR45778:SF6">
    <property type="entry name" value="INACTIVE PURPLE ACID PHOSPHATASE 24-RELATED"/>
    <property type="match status" value="1"/>
</dbReference>
<dbReference type="CDD" id="cd00839">
    <property type="entry name" value="MPP_PAPs"/>
    <property type="match status" value="1"/>
</dbReference>
<dbReference type="InterPro" id="IPR041792">
    <property type="entry name" value="MPP_PAP"/>
</dbReference>
<dbReference type="Proteomes" id="UP001202328">
    <property type="component" value="Unassembled WGS sequence"/>
</dbReference>
<evidence type="ECO:0000256" key="2">
    <source>
        <dbReference type="ARBA" id="ARBA00011738"/>
    </source>
</evidence>
<dbReference type="Pfam" id="PF14008">
    <property type="entry name" value="Metallophos_C"/>
    <property type="match status" value="1"/>
</dbReference>
<keyword evidence="3" id="KW-0732">Signal</keyword>
<dbReference type="InterPro" id="IPR025733">
    <property type="entry name" value="PAPs_C"/>
</dbReference>
<keyword evidence="5" id="KW-0378">Hydrolase</keyword>
<accession>A0AAD4TBB7</accession>
<comment type="caution">
    <text evidence="9">The sequence shown here is derived from an EMBL/GenBank/DDBJ whole genome shotgun (WGS) entry which is preliminary data.</text>
</comment>
<protein>
    <recommendedName>
        <fullName evidence="5">Purple acid phosphatase</fullName>
        <ecNumber evidence="5">3.1.3.2</ecNumber>
    </recommendedName>
</protein>
<dbReference type="InterPro" id="IPR004843">
    <property type="entry name" value="Calcineurin-like_PHP"/>
</dbReference>
<reference evidence="9" key="1">
    <citation type="submission" date="2022-04" db="EMBL/GenBank/DDBJ databases">
        <title>A functionally conserved STORR gene fusion in Papaver species that diverged 16.8 million years ago.</title>
        <authorList>
            <person name="Catania T."/>
        </authorList>
    </citation>
    <scope>NUCLEOTIDE SEQUENCE</scope>
    <source>
        <strain evidence="9">S-188037</strain>
    </source>
</reference>
<evidence type="ECO:0000313" key="9">
    <source>
        <dbReference type="EMBL" id="KAI3952593.1"/>
    </source>
</evidence>
<comment type="similarity">
    <text evidence="1 5">Belongs to the metallophosphoesterase superfamily. Purple acid phosphatase family.</text>
</comment>
<dbReference type="Pfam" id="PF17808">
    <property type="entry name" value="fn3_PAP"/>
    <property type="match status" value="1"/>
</dbReference>
<evidence type="ECO:0000256" key="3">
    <source>
        <dbReference type="ARBA" id="ARBA00022729"/>
    </source>
</evidence>
<evidence type="ECO:0000256" key="5">
    <source>
        <dbReference type="RuleBase" id="RU361203"/>
    </source>
</evidence>
<dbReference type="EMBL" id="JAJJMB010002176">
    <property type="protein sequence ID" value="KAI3952593.1"/>
    <property type="molecule type" value="Genomic_DNA"/>
</dbReference>
<organism evidence="9 10">
    <name type="scientific">Papaver atlanticum</name>
    <dbReference type="NCBI Taxonomy" id="357466"/>
    <lineage>
        <taxon>Eukaryota</taxon>
        <taxon>Viridiplantae</taxon>
        <taxon>Streptophyta</taxon>
        <taxon>Embryophyta</taxon>
        <taxon>Tracheophyta</taxon>
        <taxon>Spermatophyta</taxon>
        <taxon>Magnoliopsida</taxon>
        <taxon>Ranunculales</taxon>
        <taxon>Papaveraceae</taxon>
        <taxon>Papaveroideae</taxon>
        <taxon>Papaver</taxon>
    </lineage>
</organism>
<feature type="domain" description="Purple acid phosphatase Fn3-like" evidence="8">
    <location>
        <begin position="47"/>
        <end position="167"/>
    </location>
</feature>
<gene>
    <name evidence="9" type="ORF">MKW98_015822</name>
</gene>
<dbReference type="PANTHER" id="PTHR45778">
    <property type="entry name" value="PURPLE ACID PHOSPHATASE-RELATED"/>
    <property type="match status" value="1"/>
</dbReference>
<dbReference type="InterPro" id="IPR029052">
    <property type="entry name" value="Metallo-depent_PP-like"/>
</dbReference>
<dbReference type="Pfam" id="PF00149">
    <property type="entry name" value="Metallophos"/>
    <property type="match status" value="1"/>
</dbReference>
<dbReference type="GO" id="GO:0003993">
    <property type="term" value="F:acid phosphatase activity"/>
    <property type="evidence" value="ECO:0007669"/>
    <property type="project" value="UniProtKB-EC"/>
</dbReference>
<keyword evidence="4" id="KW-0325">Glycoprotein</keyword>
<evidence type="ECO:0000256" key="1">
    <source>
        <dbReference type="ARBA" id="ARBA00008723"/>
    </source>
</evidence>
<dbReference type="SUPFAM" id="SSF49363">
    <property type="entry name" value="Purple acid phosphatase, N-terminal domain"/>
    <property type="match status" value="1"/>
</dbReference>
<evidence type="ECO:0000256" key="4">
    <source>
        <dbReference type="ARBA" id="ARBA00023180"/>
    </source>
</evidence>
<dbReference type="AlphaFoldDB" id="A0AAD4TBB7"/>
<dbReference type="Gene3D" id="3.60.21.10">
    <property type="match status" value="1"/>
</dbReference>
<evidence type="ECO:0000259" key="6">
    <source>
        <dbReference type="Pfam" id="PF00149"/>
    </source>
</evidence>
<proteinExistence type="inferred from homology"/>
<name>A0AAD4TBB7_9MAGN</name>
<dbReference type="EC" id="3.1.3.2" evidence="5"/>
<comment type="subunit">
    <text evidence="2">Homodimer.</text>
</comment>
<comment type="catalytic activity">
    <reaction evidence="5">
        <text>a phosphate monoester + H2O = an alcohol + phosphate</text>
        <dbReference type="Rhea" id="RHEA:15017"/>
        <dbReference type="ChEBI" id="CHEBI:15377"/>
        <dbReference type="ChEBI" id="CHEBI:30879"/>
        <dbReference type="ChEBI" id="CHEBI:43474"/>
        <dbReference type="ChEBI" id="CHEBI:67140"/>
        <dbReference type="EC" id="3.1.3.2"/>
    </reaction>
</comment>
<sequence length="536" mass="60684">MLCSYVVESNNINVDYYTNQQEMINVQPLSKISMHELRLGIHAEASIKATSRLLGLKGESSQWINVKFKHPHPTADDWVAVFSPAIFNASTYVPTMGNPARLSPLLVSDPIKYQFANHSTPDYVNTGNGSLRFRLINQRSDFAFALFSGGLAKPKLIATSNKISFANPKAPLYPRLALGKSWDEMTVTWTSDYDINEAVPFLQWGSRNSLQRVIIFGDSGKAERDGSNDYQNYQPGSLNTTDTLTKDLGNYDIVFHIGDLSYANCFLSQWDQFTEMIEPIASAVPYMVASGNHEQDWPNSGSFYNRADSGGECVVPAETMFYVPAENRANYWYSVDYGMFRFCIGDSEHDWREGTEQYKFIEKCFATTDRQKQPWFIFATHRVLGYSSNEWYAQQGSFEEPMGRSSLQQLWQKYRVDIAYYGHVHSYERTCLIYENICVSSETSHFSGLWNGTIHVVVGGGGSHLSSFSSLKTKWSLYQDYDFGFVKMTAFNHTSLLFEYKKSRDGNVYDSFTITREYMDVLACTVGSCAATTLAG</sequence>
<feature type="domain" description="Purple acid phosphatase C-terminal" evidence="7">
    <location>
        <begin position="452"/>
        <end position="511"/>
    </location>
</feature>
<feature type="domain" description="Calcineurin-like phosphoesterase" evidence="6">
    <location>
        <begin position="212"/>
        <end position="427"/>
    </location>
</feature>
<dbReference type="InterPro" id="IPR008963">
    <property type="entry name" value="Purple_acid_Pase-like_N"/>
</dbReference>
<evidence type="ECO:0000313" key="10">
    <source>
        <dbReference type="Proteomes" id="UP001202328"/>
    </source>
</evidence>